<organism evidence="1 2">
    <name type="scientific">Stutzerimonas tarimensis</name>
    <dbReference type="NCBI Taxonomy" id="1507735"/>
    <lineage>
        <taxon>Bacteria</taxon>
        <taxon>Pseudomonadati</taxon>
        <taxon>Pseudomonadota</taxon>
        <taxon>Gammaproteobacteria</taxon>
        <taxon>Pseudomonadales</taxon>
        <taxon>Pseudomonadaceae</taxon>
        <taxon>Stutzerimonas</taxon>
    </lineage>
</organism>
<dbReference type="Gene3D" id="3.40.50.10540">
    <property type="entry name" value="Crotonobetainyl-coa:carnitine coa-transferase, domain 1"/>
    <property type="match status" value="2"/>
</dbReference>
<reference evidence="2" key="1">
    <citation type="journal article" date="2019" name="Int. J. Syst. Evol. Microbiol.">
        <title>The Global Catalogue of Microorganisms (GCM) 10K type strain sequencing project: providing services to taxonomists for standard genome sequencing and annotation.</title>
        <authorList>
            <consortium name="The Broad Institute Genomics Platform"/>
            <consortium name="The Broad Institute Genome Sequencing Center for Infectious Disease"/>
            <person name="Wu L."/>
            <person name="Ma J."/>
        </authorList>
    </citation>
    <scope>NUCLEOTIDE SEQUENCE [LARGE SCALE GENOMIC DNA]</scope>
    <source>
        <strain evidence="2">KCTC 42447</strain>
    </source>
</reference>
<dbReference type="Proteomes" id="UP001595630">
    <property type="component" value="Unassembled WGS sequence"/>
</dbReference>
<dbReference type="InterPro" id="IPR050509">
    <property type="entry name" value="CoA-transferase_III"/>
</dbReference>
<keyword evidence="1" id="KW-0808">Transferase</keyword>
<protein>
    <submittedName>
        <fullName evidence="1">CaiB/BaiF CoA transferase family protein</fullName>
    </submittedName>
</protein>
<dbReference type="RefSeq" id="WP_386366828.1">
    <property type="nucleotide sequence ID" value="NZ_JBHRXZ010000024.1"/>
</dbReference>
<dbReference type="Pfam" id="PF02515">
    <property type="entry name" value="CoA_transf_3"/>
    <property type="match status" value="1"/>
</dbReference>
<dbReference type="GO" id="GO:0016740">
    <property type="term" value="F:transferase activity"/>
    <property type="evidence" value="ECO:0007669"/>
    <property type="project" value="UniProtKB-KW"/>
</dbReference>
<dbReference type="SUPFAM" id="SSF89796">
    <property type="entry name" value="CoA-transferase family III (CaiB/BaiF)"/>
    <property type="match status" value="1"/>
</dbReference>
<keyword evidence="2" id="KW-1185">Reference proteome</keyword>
<proteinExistence type="predicted"/>
<dbReference type="InterPro" id="IPR023606">
    <property type="entry name" value="CoA-Trfase_III_dom_1_sf"/>
</dbReference>
<evidence type="ECO:0000313" key="2">
    <source>
        <dbReference type="Proteomes" id="UP001595630"/>
    </source>
</evidence>
<name>A0ABV7T8K8_9GAMM</name>
<gene>
    <name evidence="1" type="ORF">ACFOMF_16395</name>
</gene>
<dbReference type="InterPro" id="IPR003673">
    <property type="entry name" value="CoA-Trfase_fam_III"/>
</dbReference>
<dbReference type="EMBL" id="JBHRXZ010000024">
    <property type="protein sequence ID" value="MFC3609357.1"/>
    <property type="molecule type" value="Genomic_DNA"/>
</dbReference>
<dbReference type="PANTHER" id="PTHR48228">
    <property type="entry name" value="SUCCINYL-COA--D-CITRAMALATE COA-TRANSFERASE"/>
    <property type="match status" value="1"/>
</dbReference>
<sequence length="387" mass="42086">MIQSPPLDGITVLDLTRLLPGPVCSQHLADLGANVIKIEDTGLGDYANNAMRALVNRNKRGLRLDLKNEEARQVFYRLAAEADVVIESFRPGTTDRLGIGYQTLRELNPRLVYCSISGFGQQGPNRHLPGHDVNYCAEVGVADQIGGEGDTPGFSNLQLADLMGGALTSAMGILAALFDARRSGQGRCLDIAMTDGVFAHAIMPLASYNQHGRTFAPGQDTLTGGLPCYAVYRTADDRFVAVGALEAKFWALMCQTLGRTDLIELHRSKDPAVNARVRAELTELFRSEPQAHWDALFEGVECCVTPVRKLEEALTSKLLEARGMVVRTHHPHYGEMVQAACPVKMSGFEFSVNRHAPLPGEHTDEVLIEAGYSQSEVSSLRRSGAIA</sequence>
<evidence type="ECO:0000313" key="1">
    <source>
        <dbReference type="EMBL" id="MFC3609357.1"/>
    </source>
</evidence>
<comment type="caution">
    <text evidence="1">The sequence shown here is derived from an EMBL/GenBank/DDBJ whole genome shotgun (WGS) entry which is preliminary data.</text>
</comment>
<dbReference type="Gene3D" id="3.30.1540.10">
    <property type="entry name" value="formyl-coa transferase, domain 3"/>
    <property type="match status" value="1"/>
</dbReference>
<dbReference type="PANTHER" id="PTHR48228:SF5">
    <property type="entry name" value="ALPHA-METHYLACYL-COA RACEMASE"/>
    <property type="match status" value="1"/>
</dbReference>
<dbReference type="InterPro" id="IPR044855">
    <property type="entry name" value="CoA-Trfase_III_dom3_sf"/>
</dbReference>
<accession>A0ABV7T8K8</accession>